<dbReference type="Pfam" id="PF08240">
    <property type="entry name" value="ADH_N"/>
    <property type="match status" value="1"/>
</dbReference>
<feature type="domain" description="Alcohol dehydrogenase-like C-terminal" evidence="1">
    <location>
        <begin position="200"/>
        <end position="330"/>
    </location>
</feature>
<evidence type="ECO:0000259" key="1">
    <source>
        <dbReference type="Pfam" id="PF00107"/>
    </source>
</evidence>
<dbReference type="PANTHER" id="PTHR43677:SF4">
    <property type="entry name" value="QUINONE OXIDOREDUCTASE-LIKE PROTEIN 2"/>
    <property type="match status" value="1"/>
</dbReference>
<name>A0A9W8NA52_9PEZI</name>
<proteinExistence type="predicted"/>
<accession>A0A9W8NA52</accession>
<gene>
    <name evidence="3" type="ORF">NPX13_g7626</name>
</gene>
<dbReference type="AlphaFoldDB" id="A0A9W8NA52"/>
<sequence length="373" mass="40747">MLSELPPTHKALVQEVYGQPLIVKRLPTPQPSPGSAIIKILYAPIVSYMRDVYNGKRKYPYPTPIVIGTSAIGHVAAIGPDATLLKEGDMVYFDCAIRGRDDNSAMILMGLAQGFGEGSKKLMEGEWRDATYAEFAKVPLENLFPLDEMRLCSSPADGGLGYEPQQLTWILQAMVPYRGLTNIGLQPGETVIIAPATGGFGSSAVLIALAMGARVIAMGRNIEALETLKTLGPRVETVQMVGDVAQELSSLRKFGKIDAFFDISPSEAQNSTHFKACILSLKHEGRVSLMGGLLEDLPIPYRFVMRYDITIKGKWMYSRADVHALLALVSTGVLNVREIVKVVGTFELEEWEQAFDVAEAQGRKLGQMVIFAP</sequence>
<dbReference type="GO" id="GO:0005739">
    <property type="term" value="C:mitochondrion"/>
    <property type="evidence" value="ECO:0007669"/>
    <property type="project" value="TreeGrafter"/>
</dbReference>
<dbReference type="InterPro" id="IPR036291">
    <property type="entry name" value="NAD(P)-bd_dom_sf"/>
</dbReference>
<dbReference type="SUPFAM" id="SSF50129">
    <property type="entry name" value="GroES-like"/>
    <property type="match status" value="1"/>
</dbReference>
<dbReference type="VEuPathDB" id="FungiDB:F4678DRAFT_469101"/>
<evidence type="ECO:0000259" key="2">
    <source>
        <dbReference type="Pfam" id="PF08240"/>
    </source>
</evidence>
<dbReference type="Pfam" id="PF00107">
    <property type="entry name" value="ADH_zinc_N"/>
    <property type="match status" value="1"/>
</dbReference>
<dbReference type="PANTHER" id="PTHR43677">
    <property type="entry name" value="SHORT-CHAIN DEHYDROGENASE/REDUCTASE"/>
    <property type="match status" value="1"/>
</dbReference>
<dbReference type="GO" id="GO:0016491">
    <property type="term" value="F:oxidoreductase activity"/>
    <property type="evidence" value="ECO:0007669"/>
    <property type="project" value="TreeGrafter"/>
</dbReference>
<reference evidence="3" key="1">
    <citation type="submission" date="2022-07" db="EMBL/GenBank/DDBJ databases">
        <title>Genome Sequence of Xylaria arbuscula.</title>
        <authorList>
            <person name="Buettner E."/>
        </authorList>
    </citation>
    <scope>NUCLEOTIDE SEQUENCE</scope>
    <source>
        <strain evidence="3">VT107</strain>
    </source>
</reference>
<protein>
    <recommendedName>
        <fullName evidence="5">Alcohol dehydrogenase</fullName>
    </recommendedName>
</protein>
<evidence type="ECO:0000313" key="4">
    <source>
        <dbReference type="Proteomes" id="UP001148614"/>
    </source>
</evidence>
<organism evidence="3 4">
    <name type="scientific">Xylaria arbuscula</name>
    <dbReference type="NCBI Taxonomy" id="114810"/>
    <lineage>
        <taxon>Eukaryota</taxon>
        <taxon>Fungi</taxon>
        <taxon>Dikarya</taxon>
        <taxon>Ascomycota</taxon>
        <taxon>Pezizomycotina</taxon>
        <taxon>Sordariomycetes</taxon>
        <taxon>Xylariomycetidae</taxon>
        <taxon>Xylariales</taxon>
        <taxon>Xylariaceae</taxon>
        <taxon>Xylaria</taxon>
    </lineage>
</organism>
<dbReference type="Gene3D" id="3.40.50.720">
    <property type="entry name" value="NAD(P)-binding Rossmann-like Domain"/>
    <property type="match status" value="1"/>
</dbReference>
<dbReference type="EMBL" id="JANPWZ010001533">
    <property type="protein sequence ID" value="KAJ3565074.1"/>
    <property type="molecule type" value="Genomic_DNA"/>
</dbReference>
<evidence type="ECO:0008006" key="5">
    <source>
        <dbReference type="Google" id="ProtNLM"/>
    </source>
</evidence>
<evidence type="ECO:0000313" key="3">
    <source>
        <dbReference type="EMBL" id="KAJ3565074.1"/>
    </source>
</evidence>
<keyword evidence="4" id="KW-1185">Reference proteome</keyword>
<dbReference type="Gene3D" id="3.90.180.10">
    <property type="entry name" value="Medium-chain alcohol dehydrogenases, catalytic domain"/>
    <property type="match status" value="1"/>
</dbReference>
<dbReference type="InterPro" id="IPR013154">
    <property type="entry name" value="ADH-like_N"/>
</dbReference>
<dbReference type="InterPro" id="IPR051397">
    <property type="entry name" value="Zn-ADH-like_protein"/>
</dbReference>
<dbReference type="InterPro" id="IPR011032">
    <property type="entry name" value="GroES-like_sf"/>
</dbReference>
<feature type="domain" description="Alcohol dehydrogenase-like N-terminal" evidence="2">
    <location>
        <begin position="33"/>
        <end position="147"/>
    </location>
</feature>
<comment type="caution">
    <text evidence="3">The sequence shown here is derived from an EMBL/GenBank/DDBJ whole genome shotgun (WGS) entry which is preliminary data.</text>
</comment>
<dbReference type="InterPro" id="IPR013149">
    <property type="entry name" value="ADH-like_C"/>
</dbReference>
<dbReference type="Proteomes" id="UP001148614">
    <property type="component" value="Unassembled WGS sequence"/>
</dbReference>
<dbReference type="SUPFAM" id="SSF51735">
    <property type="entry name" value="NAD(P)-binding Rossmann-fold domains"/>
    <property type="match status" value="1"/>
</dbReference>